<evidence type="ECO:0000313" key="2">
    <source>
        <dbReference type="EMBL" id="ORX45143.1"/>
    </source>
</evidence>
<feature type="compositionally biased region" description="Low complexity" evidence="1">
    <location>
        <begin position="288"/>
        <end position="302"/>
    </location>
</feature>
<feature type="compositionally biased region" description="Basic residues" evidence="1">
    <location>
        <begin position="441"/>
        <end position="450"/>
    </location>
</feature>
<feature type="compositionally biased region" description="Basic residues" evidence="1">
    <location>
        <begin position="536"/>
        <end position="548"/>
    </location>
</feature>
<dbReference type="Proteomes" id="UP000193719">
    <property type="component" value="Unassembled WGS sequence"/>
</dbReference>
<dbReference type="OrthoDB" id="2153055at2759"/>
<feature type="compositionally biased region" description="Low complexity" evidence="1">
    <location>
        <begin position="93"/>
        <end position="108"/>
    </location>
</feature>
<name>A0A1Y1V1G3_9FUNG</name>
<reference evidence="2 3" key="1">
    <citation type="submission" date="2016-08" db="EMBL/GenBank/DDBJ databases">
        <title>Genomes of anaerobic fungi encode conserved fungal cellulosomes for biomass hydrolysis.</title>
        <authorList>
            <consortium name="DOE Joint Genome Institute"/>
            <person name="Haitjema C.H."/>
            <person name="Gilmore S.P."/>
            <person name="Henske J.K."/>
            <person name="Solomon K.V."/>
            <person name="De Groot R."/>
            <person name="Kuo A."/>
            <person name="Mondo S.J."/>
            <person name="Salamov A.A."/>
            <person name="Labutti K."/>
            <person name="Zhao Z."/>
            <person name="Chiniquy J."/>
            <person name="Barry K."/>
            <person name="Brewer H.M."/>
            <person name="Purvine S.O."/>
            <person name="Wright A.T."/>
            <person name="Boxma B."/>
            <person name="Van Alen T."/>
            <person name="Hackstein J.H."/>
            <person name="Baker S.E."/>
            <person name="Grigoriev I.V."/>
            <person name="O'Malley M.A."/>
        </authorList>
    </citation>
    <scope>NUCLEOTIDE SEQUENCE [LARGE SCALE GENOMIC DNA]</scope>
    <source>
        <strain evidence="3">finn</strain>
    </source>
</reference>
<feature type="compositionally biased region" description="Polar residues" evidence="1">
    <location>
        <begin position="563"/>
        <end position="575"/>
    </location>
</feature>
<feature type="compositionally biased region" description="Basic residues" evidence="1">
    <location>
        <begin position="469"/>
        <end position="480"/>
    </location>
</feature>
<comment type="caution">
    <text evidence="2">The sequence shown here is derived from an EMBL/GenBank/DDBJ whole genome shotgun (WGS) entry which is preliminary data.</text>
</comment>
<feature type="region of interest" description="Disordered" evidence="1">
    <location>
        <begin position="83"/>
        <end position="108"/>
    </location>
</feature>
<sequence length="974" mass="113085">MSKDIYTYFDLFPHEKNMQKFPARISSKVPVQIAMHSRNNSNGYEGHHSYKNEKICDYDMPLVKPIAINTLSKKSKDESNSYQSYFSLGQTPSNSSTSSNNTQKTFNNNNNSVIDYQFKFDEDDFPKIRKESFDNKMSLNSIEYNESVTFAVLNSDIYAKKSYRDFIDGSIEGNYDRDYKKLYNDKDIMDIKSIKNKENLKSLYTHESRNNNSKLKEEKVHKKLIGNEIIFNPDESPIIIPEKPTNNKVDMSKSILFKNSNSSTDSLSSSGSHSHSGKKRVSLKKTRNSINISRSRSNSLSKKSGHKNDFDDYSEFNLESYSSEVRSYSLPRRSVDCHTIDTRSRSNTLPRSLIISPAKDEKFLVYSSPKKDSYNVQDIPAVKTMEYEKKNNYNSYDDDKGSFIYNQSDLISPSICDVIEYRNFLKSKNYEMPDSKEERRHRSLSRKHESRYRSLSRSSDNNDKSEGKRRSRSKSKRKSKNEHTNLTVKNVDDESRYRSLSRSRKDSRDDERVEKIEKERAERMEKENKERERKRSTSRHKKCHRKNKSSSNHDSPLVKSSPIVRNNSHGSNVGSPFNKGSPLVRRDSRGSNIGSPLTRKEGYSSPLASNSLANNKFSTAFIQNDYSKSPLESKSPFESRNYQNIENVFQINKNDYPNVNISDEDEDNKNNYSSTTTVGKTQNKDIINEICDLKKFSQDFSSLNVLESILNRPIEDDFEFLNYKRISDVQKLDNHKFSTLTRLSSQSKRRSKSRELARRNSDIDFRKGHNRASSEQLRNEDGSNGKGNKRNIFNFFSHKKSKSYSSSSDKSLSNEKNKVLNFDKMIKGNETIKIKLQSSSKIGSPYIIPRSMDDNSSDSDINNEEYSTSYKNFLKEKMMNQQQQQQQFNKPPINNIKDYTPLFRINMINNNSMNPHFNNMEFYGATKEMPTNPYDQFNDFSMDEIEIDRKPVNHIKRNSSLSRNNKHGSKRIIY</sequence>
<dbReference type="AlphaFoldDB" id="A0A1Y1V1G3"/>
<evidence type="ECO:0000313" key="3">
    <source>
        <dbReference type="Proteomes" id="UP000193719"/>
    </source>
</evidence>
<protein>
    <submittedName>
        <fullName evidence="2">Uncharacterized protein</fullName>
    </submittedName>
</protein>
<feature type="compositionally biased region" description="Low complexity" evidence="1">
    <location>
        <begin position="260"/>
        <end position="274"/>
    </location>
</feature>
<dbReference type="EMBL" id="MCFH01000041">
    <property type="protein sequence ID" value="ORX45143.1"/>
    <property type="molecule type" value="Genomic_DNA"/>
</dbReference>
<reference evidence="2 3" key="2">
    <citation type="submission" date="2016-08" db="EMBL/GenBank/DDBJ databases">
        <title>Pervasive Adenine N6-methylation of Active Genes in Fungi.</title>
        <authorList>
            <consortium name="DOE Joint Genome Institute"/>
            <person name="Mondo S.J."/>
            <person name="Dannebaum R.O."/>
            <person name="Kuo R.C."/>
            <person name="Labutti K."/>
            <person name="Haridas S."/>
            <person name="Kuo A."/>
            <person name="Salamov A."/>
            <person name="Ahrendt S.R."/>
            <person name="Lipzen A."/>
            <person name="Sullivan W."/>
            <person name="Andreopoulos W.B."/>
            <person name="Clum A."/>
            <person name="Lindquist E."/>
            <person name="Daum C."/>
            <person name="Ramamoorthy G.K."/>
            <person name="Gryganskyi A."/>
            <person name="Culley D."/>
            <person name="Magnuson J.K."/>
            <person name="James T.Y."/>
            <person name="O'Malley M.A."/>
            <person name="Stajich J.E."/>
            <person name="Spatafora J.W."/>
            <person name="Visel A."/>
            <person name="Grigoriev I.V."/>
        </authorList>
    </citation>
    <scope>NUCLEOTIDE SEQUENCE [LARGE SCALE GENOMIC DNA]</scope>
    <source>
        <strain evidence="3">finn</strain>
    </source>
</reference>
<feature type="region of interest" description="Disordered" evidence="1">
    <location>
        <begin position="743"/>
        <end position="791"/>
    </location>
</feature>
<feature type="compositionally biased region" description="Basic and acidic residues" evidence="1">
    <location>
        <begin position="753"/>
        <end position="767"/>
    </location>
</feature>
<proteinExistence type="predicted"/>
<evidence type="ECO:0000256" key="1">
    <source>
        <dbReference type="SAM" id="MobiDB-lite"/>
    </source>
</evidence>
<feature type="region of interest" description="Disordered" evidence="1">
    <location>
        <begin position="260"/>
        <end position="307"/>
    </location>
</feature>
<organism evidence="2 3">
    <name type="scientific">Piromyces finnis</name>
    <dbReference type="NCBI Taxonomy" id="1754191"/>
    <lineage>
        <taxon>Eukaryota</taxon>
        <taxon>Fungi</taxon>
        <taxon>Fungi incertae sedis</taxon>
        <taxon>Chytridiomycota</taxon>
        <taxon>Chytridiomycota incertae sedis</taxon>
        <taxon>Neocallimastigomycetes</taxon>
        <taxon>Neocallimastigales</taxon>
        <taxon>Neocallimastigaceae</taxon>
        <taxon>Piromyces</taxon>
    </lineage>
</organism>
<keyword evidence="3" id="KW-1185">Reference proteome</keyword>
<gene>
    <name evidence="2" type="ORF">BCR36DRAFT_585766</name>
</gene>
<accession>A0A1Y1V1G3</accession>
<feature type="region of interest" description="Disordered" evidence="1">
    <location>
        <begin position="433"/>
        <end position="610"/>
    </location>
</feature>
<feature type="compositionally biased region" description="Basic residues" evidence="1">
    <location>
        <begin position="275"/>
        <end position="287"/>
    </location>
</feature>
<feature type="compositionally biased region" description="Basic and acidic residues" evidence="1">
    <location>
        <begin position="490"/>
        <end position="535"/>
    </location>
</feature>
<feature type="compositionally biased region" description="Polar residues" evidence="1">
    <location>
        <begin position="83"/>
        <end position="92"/>
    </location>
</feature>
<dbReference type="STRING" id="1754191.A0A1Y1V1G3"/>